<dbReference type="RefSeq" id="WP_282336229.1">
    <property type="nucleotide sequence ID" value="NZ_JASBRG010000007.1"/>
</dbReference>
<protein>
    <submittedName>
        <fullName evidence="1">DUF1572 family protein</fullName>
    </submittedName>
</protein>
<sequence>MSTSLLVQNAIKHFTTYKGLADKTFAQLSEEQMHYQPNDACNNIAILIQHMSGNMLSRWTNFLTEDGEKPWRNRDTEFNDQNLNKEHLLELWEKGWKVLFDTLQSLKEEDLSKDIFIRTEPQSVTDAIVRQIAHYCGHVGQIVMLGKIMKAGDWQPLSIAKGQSDSFNKMMQDKFGN</sequence>
<dbReference type="SUPFAM" id="SSF109854">
    <property type="entry name" value="DinB/YfiT-like putative metalloenzymes"/>
    <property type="match status" value="1"/>
</dbReference>
<comment type="caution">
    <text evidence="1">The sequence shown here is derived from an EMBL/GenBank/DDBJ whole genome shotgun (WGS) entry which is preliminary data.</text>
</comment>
<organism evidence="1 2">
    <name type="scientific">Pinibacter soli</name>
    <dbReference type="NCBI Taxonomy" id="3044211"/>
    <lineage>
        <taxon>Bacteria</taxon>
        <taxon>Pseudomonadati</taxon>
        <taxon>Bacteroidota</taxon>
        <taxon>Chitinophagia</taxon>
        <taxon>Chitinophagales</taxon>
        <taxon>Chitinophagaceae</taxon>
        <taxon>Pinibacter</taxon>
    </lineage>
</organism>
<name>A0ABT6RJP1_9BACT</name>
<proteinExistence type="predicted"/>
<keyword evidence="2" id="KW-1185">Reference proteome</keyword>
<dbReference type="InterPro" id="IPR011466">
    <property type="entry name" value="DUF1572"/>
</dbReference>
<reference evidence="1 2" key="1">
    <citation type="submission" date="2023-05" db="EMBL/GenBank/DDBJ databases">
        <title>Genome sequence of Pinibacter sp. MAH-24.</title>
        <authorList>
            <person name="Huq M.A."/>
        </authorList>
    </citation>
    <scope>NUCLEOTIDE SEQUENCE [LARGE SCALE GENOMIC DNA]</scope>
    <source>
        <strain evidence="1 2">MAH-24</strain>
    </source>
</reference>
<dbReference type="EMBL" id="JASBRG010000007">
    <property type="protein sequence ID" value="MDI3322109.1"/>
    <property type="molecule type" value="Genomic_DNA"/>
</dbReference>
<dbReference type="InterPro" id="IPR034660">
    <property type="entry name" value="DinB/YfiT-like"/>
</dbReference>
<gene>
    <name evidence="1" type="ORF">QJ048_20135</name>
</gene>
<dbReference type="Gene3D" id="1.20.120.450">
    <property type="entry name" value="dinb family like domain"/>
    <property type="match status" value="1"/>
</dbReference>
<evidence type="ECO:0000313" key="2">
    <source>
        <dbReference type="Proteomes" id="UP001226434"/>
    </source>
</evidence>
<dbReference type="Pfam" id="PF07609">
    <property type="entry name" value="DUF1572"/>
    <property type="match status" value="1"/>
</dbReference>
<dbReference type="Proteomes" id="UP001226434">
    <property type="component" value="Unassembled WGS sequence"/>
</dbReference>
<accession>A0ABT6RJP1</accession>
<evidence type="ECO:0000313" key="1">
    <source>
        <dbReference type="EMBL" id="MDI3322109.1"/>
    </source>
</evidence>